<dbReference type="PROSITE" id="PS50968">
    <property type="entry name" value="BIOTINYL_LIPOYL"/>
    <property type="match status" value="1"/>
</dbReference>
<name>A0A2Z4Y4P5_SUMC1</name>
<dbReference type="Proteomes" id="UP000262583">
    <property type="component" value="Chromosome"/>
</dbReference>
<comment type="similarity">
    <text evidence="2 6">Belongs to the 2-oxoacid dehydrogenase family.</text>
</comment>
<dbReference type="InterPro" id="IPR001078">
    <property type="entry name" value="2-oxoacid_DH_actylTfrase"/>
</dbReference>
<organism evidence="9 10">
    <name type="scientific">Sumerlaea chitinivorans</name>
    <dbReference type="NCBI Taxonomy" id="2250252"/>
    <lineage>
        <taxon>Bacteria</taxon>
        <taxon>Candidatus Sumerlaeota</taxon>
        <taxon>Candidatus Sumerlaeia</taxon>
        <taxon>Candidatus Sumerlaeales</taxon>
        <taxon>Candidatus Sumerlaeaceae</taxon>
        <taxon>Candidatus Sumerlaea</taxon>
    </lineage>
</organism>
<dbReference type="Gene3D" id="4.10.320.10">
    <property type="entry name" value="E3-binding domain"/>
    <property type="match status" value="1"/>
</dbReference>
<dbReference type="InterPro" id="IPR023213">
    <property type="entry name" value="CAT-like_dom_sf"/>
</dbReference>
<dbReference type="SUPFAM" id="SSF51230">
    <property type="entry name" value="Single hybrid motif"/>
    <property type="match status" value="1"/>
</dbReference>
<dbReference type="PANTHER" id="PTHR43178">
    <property type="entry name" value="DIHYDROLIPOAMIDE ACETYLTRANSFERASE COMPONENT OF PYRUVATE DEHYDROGENASE COMPLEX"/>
    <property type="match status" value="1"/>
</dbReference>
<keyword evidence="5 6" id="KW-0012">Acyltransferase</keyword>
<evidence type="ECO:0000256" key="1">
    <source>
        <dbReference type="ARBA" id="ARBA00001938"/>
    </source>
</evidence>
<dbReference type="Pfam" id="PF02817">
    <property type="entry name" value="E3_binding"/>
    <property type="match status" value="1"/>
</dbReference>
<dbReference type="Pfam" id="PF00364">
    <property type="entry name" value="Biotin_lipoyl"/>
    <property type="match status" value="1"/>
</dbReference>
<dbReference type="Pfam" id="PF00198">
    <property type="entry name" value="2-oxoacid_dh"/>
    <property type="match status" value="1"/>
</dbReference>
<evidence type="ECO:0000256" key="4">
    <source>
        <dbReference type="ARBA" id="ARBA00022823"/>
    </source>
</evidence>
<proteinExistence type="inferred from homology"/>
<dbReference type="SUPFAM" id="SSF52777">
    <property type="entry name" value="CoA-dependent acyltransferases"/>
    <property type="match status" value="1"/>
</dbReference>
<keyword evidence="4 6" id="KW-0450">Lipoyl</keyword>
<dbReference type="Gene3D" id="2.40.50.100">
    <property type="match status" value="1"/>
</dbReference>
<evidence type="ECO:0000313" key="10">
    <source>
        <dbReference type="Proteomes" id="UP000262583"/>
    </source>
</evidence>
<reference evidence="9 10" key="1">
    <citation type="submission" date="2018-05" db="EMBL/GenBank/DDBJ databases">
        <title>A metagenomic window into the 2 km-deep terrestrial subsurface aquifer revealed taxonomically and functionally diverse microbial community comprising novel uncultured bacterial lineages.</title>
        <authorList>
            <person name="Kadnikov V.V."/>
            <person name="Mardanov A.V."/>
            <person name="Beletsky A.V."/>
            <person name="Banks D."/>
            <person name="Pimenov N.V."/>
            <person name="Frank Y.A."/>
            <person name="Karnachuk O.V."/>
            <person name="Ravin N.V."/>
        </authorList>
    </citation>
    <scope>NUCLEOTIDE SEQUENCE [LARGE SCALE GENOMIC DNA]</scope>
    <source>
        <strain evidence="9">BY</strain>
    </source>
</reference>
<dbReference type="EMBL" id="CP030759">
    <property type="protein sequence ID" value="AXA35493.1"/>
    <property type="molecule type" value="Genomic_DNA"/>
</dbReference>
<dbReference type="Gene3D" id="3.30.559.10">
    <property type="entry name" value="Chloramphenicol acetyltransferase-like domain"/>
    <property type="match status" value="1"/>
</dbReference>
<dbReference type="PANTHER" id="PTHR43178:SF5">
    <property type="entry name" value="LIPOAMIDE ACYLTRANSFERASE COMPONENT OF BRANCHED-CHAIN ALPHA-KETO ACID DEHYDROGENASE COMPLEX, MITOCHONDRIAL"/>
    <property type="match status" value="1"/>
</dbReference>
<dbReference type="GO" id="GO:0005737">
    <property type="term" value="C:cytoplasm"/>
    <property type="evidence" value="ECO:0007669"/>
    <property type="project" value="TreeGrafter"/>
</dbReference>
<protein>
    <recommendedName>
        <fullName evidence="6">Dihydrolipoamide acetyltransferase component of pyruvate dehydrogenase complex</fullName>
        <ecNumber evidence="6">2.3.1.-</ecNumber>
    </recommendedName>
</protein>
<dbReference type="InterPro" id="IPR036625">
    <property type="entry name" value="E3-bd_dom_sf"/>
</dbReference>
<dbReference type="InterPro" id="IPR011053">
    <property type="entry name" value="Single_hybrid_motif"/>
</dbReference>
<dbReference type="PROSITE" id="PS51826">
    <property type="entry name" value="PSBD"/>
    <property type="match status" value="1"/>
</dbReference>
<dbReference type="PROSITE" id="PS00189">
    <property type="entry name" value="LIPOYL"/>
    <property type="match status" value="1"/>
</dbReference>
<dbReference type="AlphaFoldDB" id="A0A2Z4Y4P5"/>
<feature type="domain" description="Lipoyl-binding" evidence="7">
    <location>
        <begin position="1"/>
        <end position="64"/>
    </location>
</feature>
<dbReference type="InterPro" id="IPR004167">
    <property type="entry name" value="PSBD"/>
</dbReference>
<feature type="domain" description="Peripheral subunit-binding (PSBD)" evidence="8">
    <location>
        <begin position="112"/>
        <end position="149"/>
    </location>
</feature>
<gene>
    <name evidence="9" type="ORF">BRCON_0716</name>
</gene>
<dbReference type="InterPro" id="IPR000089">
    <property type="entry name" value="Biotin_lipoyl"/>
</dbReference>
<dbReference type="InterPro" id="IPR003016">
    <property type="entry name" value="2-oxoA_DH_lipoyl-BS"/>
</dbReference>
<keyword evidence="3 6" id="KW-0808">Transferase</keyword>
<comment type="cofactor">
    <cofactor evidence="1 6">
        <name>(R)-lipoate</name>
        <dbReference type="ChEBI" id="CHEBI:83088"/>
    </cofactor>
</comment>
<dbReference type="InterPro" id="IPR050743">
    <property type="entry name" value="2-oxoacid_DH_E2_comp"/>
</dbReference>
<evidence type="ECO:0000256" key="6">
    <source>
        <dbReference type="RuleBase" id="RU003423"/>
    </source>
</evidence>
<evidence type="ECO:0000256" key="5">
    <source>
        <dbReference type="ARBA" id="ARBA00023315"/>
    </source>
</evidence>
<evidence type="ECO:0000256" key="2">
    <source>
        <dbReference type="ARBA" id="ARBA00007317"/>
    </source>
</evidence>
<evidence type="ECO:0000256" key="3">
    <source>
        <dbReference type="ARBA" id="ARBA00022679"/>
    </source>
</evidence>
<evidence type="ECO:0000259" key="7">
    <source>
        <dbReference type="PROSITE" id="PS50968"/>
    </source>
</evidence>
<accession>A0A2Z4Y4P5</accession>
<dbReference type="SUPFAM" id="SSF47005">
    <property type="entry name" value="Peripheral subunit-binding domain of 2-oxo acid dehydrogenase complex"/>
    <property type="match status" value="1"/>
</dbReference>
<dbReference type="GO" id="GO:0016407">
    <property type="term" value="F:acetyltransferase activity"/>
    <property type="evidence" value="ECO:0007669"/>
    <property type="project" value="TreeGrafter"/>
</dbReference>
<dbReference type="EC" id="2.3.1.-" evidence="6"/>
<dbReference type="GO" id="GO:0031405">
    <property type="term" value="F:lipoic acid binding"/>
    <property type="evidence" value="ECO:0007669"/>
    <property type="project" value="TreeGrafter"/>
</dbReference>
<keyword evidence="9" id="KW-0670">Pyruvate</keyword>
<dbReference type="CDD" id="cd06849">
    <property type="entry name" value="lipoyl_domain"/>
    <property type="match status" value="1"/>
</dbReference>
<evidence type="ECO:0000313" key="9">
    <source>
        <dbReference type="EMBL" id="AXA35493.1"/>
    </source>
</evidence>
<evidence type="ECO:0000259" key="8">
    <source>
        <dbReference type="PROSITE" id="PS51826"/>
    </source>
</evidence>
<dbReference type="KEGG" id="schv:BRCON_0716"/>
<sequence length="392" mass="42006">MEEGKLLRWCVRPGDFVKVGDVIAEIETDKANMEIEAVEQGWIAELFGKPGDLIPVGEPIVRLTSSLEEVAKAEGSNAHVPAETILLEDIVGTETELPTDADGSRASCSADNASPLAKQRAAELGVDIATVQGTGPGGRVMEADVVAAAKVVKRSGMVSAQETGTIALSELQQVATERQNQSHDECPPPCCAQMVDSRGLSLRTLINAGSVAGWLPALQARLNLPAGCHGDHLIPPIVAKAAVHALDSVPELRDQITHPEATRGTAAFAVRCRDRVLYPVMRAIHALSLGEAIRNYWELRERCLAGSLLESECRGAEFVVDDLRPWGVEAPTIYVRQHSVPVVCVGAAVGMEPSFWTISASFATGDKLDPALVAEFLRSLRLFLEQPVLMCQ</sequence>